<dbReference type="PhylomeDB" id="B3RKM1"/>
<dbReference type="EMBL" id="DS985241">
    <property type="protein sequence ID" value="EDV29188.1"/>
    <property type="molecule type" value="Genomic_DNA"/>
</dbReference>
<reference evidence="14 15" key="1">
    <citation type="journal article" date="2008" name="Nature">
        <title>The Trichoplax genome and the nature of placozoans.</title>
        <authorList>
            <person name="Srivastava M."/>
            <person name="Begovic E."/>
            <person name="Chapman J."/>
            <person name="Putnam N.H."/>
            <person name="Hellsten U."/>
            <person name="Kawashima T."/>
            <person name="Kuo A."/>
            <person name="Mitros T."/>
            <person name="Salamov A."/>
            <person name="Carpenter M.L."/>
            <person name="Signorovitch A.Y."/>
            <person name="Moreno M.A."/>
            <person name="Kamm K."/>
            <person name="Grimwood J."/>
            <person name="Schmutz J."/>
            <person name="Shapiro H."/>
            <person name="Grigoriev I.V."/>
            <person name="Buss L.W."/>
            <person name="Schierwater B."/>
            <person name="Dellaporta S.L."/>
            <person name="Rokhsar D.S."/>
        </authorList>
    </citation>
    <scope>NUCLEOTIDE SEQUENCE [LARGE SCALE GENOMIC DNA]</scope>
    <source>
        <strain evidence="14 15">Grell-BS-1999</strain>
    </source>
</reference>
<name>B3RKM1_TRIAD</name>
<accession>B3RKM1</accession>
<keyword evidence="6" id="KW-0269">Exonuclease</keyword>
<feature type="active site" description="Nucleophile" evidence="9">
    <location>
        <position position="213"/>
    </location>
</feature>
<dbReference type="GO" id="GO:0003690">
    <property type="term" value="F:double-stranded DNA binding"/>
    <property type="evidence" value="ECO:0000318"/>
    <property type="project" value="GO_Central"/>
</dbReference>
<evidence type="ECO:0000256" key="4">
    <source>
        <dbReference type="ARBA" id="ARBA00022763"/>
    </source>
</evidence>
<proteinExistence type="inferred from homology"/>
<dbReference type="CTD" id="6750333"/>
<keyword evidence="15" id="KW-1185">Reference proteome</keyword>
<dbReference type="AlphaFoldDB" id="B3RKM1"/>
<dbReference type="OrthoDB" id="47785at2759"/>
<keyword evidence="7" id="KW-0234">DNA repair</keyword>
<dbReference type="GO" id="GO:0006281">
    <property type="term" value="P:DNA repair"/>
    <property type="evidence" value="ECO:0000318"/>
    <property type="project" value="GO_Central"/>
</dbReference>
<gene>
    <name evidence="14" type="ORF">TRIADDRAFT_19546</name>
</gene>
<dbReference type="GO" id="GO:0003697">
    <property type="term" value="F:single-stranded DNA binding"/>
    <property type="evidence" value="ECO:0000318"/>
    <property type="project" value="GO_Central"/>
</dbReference>
<organism evidence="14 15">
    <name type="scientific">Trichoplax adhaerens</name>
    <name type="common">Trichoplax reptans</name>
    <dbReference type="NCBI Taxonomy" id="10228"/>
    <lineage>
        <taxon>Eukaryota</taxon>
        <taxon>Metazoa</taxon>
        <taxon>Placozoa</taxon>
        <taxon>Uniplacotomia</taxon>
        <taxon>Trichoplacea</taxon>
        <taxon>Trichoplacidae</taxon>
        <taxon>Trichoplax</taxon>
    </lineage>
</organism>
<feature type="compositionally biased region" description="Basic and acidic residues" evidence="12">
    <location>
        <begin position="76"/>
        <end position="101"/>
    </location>
</feature>
<dbReference type="InterPro" id="IPR010347">
    <property type="entry name" value="Tdp1"/>
</dbReference>
<feature type="binding site" evidence="10">
    <location>
        <position position="446"/>
    </location>
    <ligand>
        <name>substrate</name>
    </ligand>
</feature>
<keyword evidence="13" id="KW-0812">Transmembrane</keyword>
<evidence type="ECO:0000256" key="5">
    <source>
        <dbReference type="ARBA" id="ARBA00022801"/>
    </source>
</evidence>
<comment type="subcellular location">
    <subcellularLocation>
        <location evidence="1">Nucleus</location>
    </subcellularLocation>
</comment>
<keyword evidence="4" id="KW-0227">DNA damage</keyword>
<feature type="site" description="Interaction with DNA" evidence="11">
    <location>
        <position position="471"/>
    </location>
</feature>
<dbReference type="GeneID" id="6750333"/>
<dbReference type="HOGENOM" id="CLU_010413_4_0_1"/>
<dbReference type="KEGG" id="tad:TRIADDRAFT_19546"/>
<dbReference type="InParanoid" id="B3RKM1"/>
<dbReference type="GO" id="GO:0004527">
    <property type="term" value="F:exonuclease activity"/>
    <property type="evidence" value="ECO:0007669"/>
    <property type="project" value="UniProtKB-KW"/>
</dbReference>
<evidence type="ECO:0000313" key="14">
    <source>
        <dbReference type="EMBL" id="EDV29188.1"/>
    </source>
</evidence>
<keyword evidence="3" id="KW-0540">Nuclease</keyword>
<evidence type="ECO:0000256" key="8">
    <source>
        <dbReference type="ARBA" id="ARBA00023242"/>
    </source>
</evidence>
<keyword evidence="13" id="KW-1133">Transmembrane helix</keyword>
<comment type="similarity">
    <text evidence="2">Belongs to the tyrosyl-DNA phosphodiesterase family.</text>
</comment>
<evidence type="ECO:0000256" key="9">
    <source>
        <dbReference type="PIRSR" id="PIRSR610347-1"/>
    </source>
</evidence>
<dbReference type="SUPFAM" id="SSF56024">
    <property type="entry name" value="Phospholipase D/nuclease"/>
    <property type="match status" value="2"/>
</dbReference>
<evidence type="ECO:0000256" key="10">
    <source>
        <dbReference type="PIRSR" id="PIRSR610347-2"/>
    </source>
</evidence>
<feature type="active site" description="Proton donor/acceptor" evidence="9">
    <location>
        <position position="444"/>
    </location>
</feature>
<dbReference type="RefSeq" id="XP_002108390.1">
    <property type="nucleotide sequence ID" value="XM_002108354.1"/>
</dbReference>
<evidence type="ECO:0000256" key="11">
    <source>
        <dbReference type="PIRSR" id="PIRSR610347-3"/>
    </source>
</evidence>
<evidence type="ECO:0000256" key="6">
    <source>
        <dbReference type="ARBA" id="ARBA00022839"/>
    </source>
</evidence>
<keyword evidence="8" id="KW-0539">Nucleus</keyword>
<dbReference type="STRING" id="10228.B3RKM1"/>
<evidence type="ECO:0000256" key="3">
    <source>
        <dbReference type="ARBA" id="ARBA00022722"/>
    </source>
</evidence>
<evidence type="ECO:0000256" key="7">
    <source>
        <dbReference type="ARBA" id="ARBA00023204"/>
    </source>
</evidence>
<evidence type="ECO:0000256" key="12">
    <source>
        <dbReference type="SAM" id="MobiDB-lite"/>
    </source>
</evidence>
<dbReference type="CDD" id="cd09193">
    <property type="entry name" value="PLDc_mTdp1_1"/>
    <property type="match status" value="1"/>
</dbReference>
<dbReference type="GO" id="GO:0005634">
    <property type="term" value="C:nucleus"/>
    <property type="evidence" value="ECO:0000318"/>
    <property type="project" value="GO_Central"/>
</dbReference>
<dbReference type="Pfam" id="PF06087">
    <property type="entry name" value="Tyr-DNA_phospho"/>
    <property type="match status" value="1"/>
</dbReference>
<sequence length="569" mass="65717">MLQGKSLTLYGIPTFRFENPRNINYRAIVLILVDIFVLLWIFNHLILEVYLLYIVFKSLINILLVGEANSREVTESPRKKLKSHDVRVEQPRVETKEHSQDQAEPDQMCNKYSYYLSKVRGLNNNYNSRTSSIHIREILALEKSELISSIQFNYMFDVSWLLDQYPEDYRKNPVLIVHGYSGQSRNNLEQQGQPFPNVKFHQAKLEMAYGTHHSKMMFLLYSNGLRIVIHTANLIPQDWGRRTQGIWISPLFLKRSDKSEMNIADDTGFKQDLLDYVASYGPALFEWRSRIMEHDMSSVNVFLIASVPGRHAGKNIDKWGHLKLRKILKRNGPSKDDVSANWPAICQFSSIGSLGSKRDAWLYSEFRTSLSSTSTTRLSQLGERKADVKLIFPSVENVRNCLEGYKGGSCLPYNRGTANKQPWLNSLLHNWAAKKTGRHRASPHIKTYTRVSPDNTELAWFLITRQVANLSKAAWGTMEKNETQLMIRSYEIGVLFLPKQFGDGKTFKTCDLKTNWLIPYDLPLIPYGLQDSPWTWDTPHLEPDTHGAQWIPGGYKAFRESRYDKEEQP</sequence>
<evidence type="ECO:0000313" key="15">
    <source>
        <dbReference type="Proteomes" id="UP000009022"/>
    </source>
</evidence>
<dbReference type="PANTHER" id="PTHR12415">
    <property type="entry name" value="TYROSYL-DNA PHOSPHODIESTERASE 1"/>
    <property type="match status" value="1"/>
</dbReference>
<evidence type="ECO:0000256" key="1">
    <source>
        <dbReference type="ARBA" id="ARBA00004123"/>
    </source>
</evidence>
<dbReference type="Gene3D" id="3.30.870.10">
    <property type="entry name" value="Endonuclease Chain A"/>
    <property type="match status" value="2"/>
</dbReference>
<dbReference type="CDD" id="cd09195">
    <property type="entry name" value="PLDc_mTdp1_2"/>
    <property type="match status" value="1"/>
</dbReference>
<evidence type="ECO:0008006" key="16">
    <source>
        <dbReference type="Google" id="ProtNLM"/>
    </source>
</evidence>
<protein>
    <recommendedName>
        <fullName evidence="16">Tyrosyl-DNA phosphodiesterase 1</fullName>
    </recommendedName>
</protein>
<dbReference type="OMA" id="PLIKECW"/>
<keyword evidence="13" id="KW-0472">Membrane</keyword>
<dbReference type="eggNOG" id="KOG2031">
    <property type="taxonomic scope" value="Eukaryota"/>
</dbReference>
<dbReference type="FunCoup" id="B3RKM1">
    <property type="interactions" value="1546"/>
</dbReference>
<dbReference type="FunFam" id="3.30.870.10:FF:000031">
    <property type="entry name" value="Tyrosyl-DNA phosphodiesterase 1"/>
    <property type="match status" value="1"/>
</dbReference>
<feature type="region of interest" description="Disordered" evidence="12">
    <location>
        <begin position="76"/>
        <end position="102"/>
    </location>
</feature>
<keyword evidence="5" id="KW-0378">Hydrolase</keyword>
<dbReference type="PANTHER" id="PTHR12415:SF0">
    <property type="entry name" value="TYROSYL-DNA PHOSPHODIESTERASE 1"/>
    <property type="match status" value="1"/>
</dbReference>
<evidence type="ECO:0000256" key="13">
    <source>
        <dbReference type="SAM" id="Phobius"/>
    </source>
</evidence>
<dbReference type="Proteomes" id="UP000009022">
    <property type="component" value="Unassembled WGS sequence"/>
</dbReference>
<feature type="binding site" evidence="10">
    <location>
        <position position="215"/>
    </location>
    <ligand>
        <name>substrate</name>
    </ligand>
</feature>
<dbReference type="GO" id="GO:0017005">
    <property type="term" value="F:3'-tyrosyl-DNA phosphodiesterase activity"/>
    <property type="evidence" value="ECO:0000318"/>
    <property type="project" value="GO_Central"/>
</dbReference>
<evidence type="ECO:0000256" key="2">
    <source>
        <dbReference type="ARBA" id="ARBA00010205"/>
    </source>
</evidence>
<feature type="transmembrane region" description="Helical" evidence="13">
    <location>
        <begin position="23"/>
        <end position="42"/>
    </location>
</feature>